<protein>
    <submittedName>
        <fullName evidence="1">Uncharacterized protein</fullName>
    </submittedName>
</protein>
<evidence type="ECO:0000313" key="1">
    <source>
        <dbReference type="EMBL" id="CEK28816.1"/>
    </source>
</evidence>
<proteinExistence type="predicted"/>
<reference evidence="1" key="1">
    <citation type="journal article" date="2015" name="Genome Announc.">
        <title>Complete Genome Sequence of Yersinia ruckeri Strain CSF007-82, Etiologic Agent of Red Mouth Disease in Salmonid Fish.</title>
        <authorList>
            <person name="Nelson M.C."/>
            <person name="LaPatra S.E."/>
            <person name="Welch T.J."/>
            <person name="Graf J."/>
        </authorList>
    </citation>
    <scope>NUCLEOTIDE SEQUENCE</scope>
    <source>
        <strain evidence="1">CSF007-82</strain>
    </source>
</reference>
<accession>A0A0A8VMJ6</accession>
<gene>
    <name evidence="1" type="ORF">CSF007_15465</name>
</gene>
<organism evidence="1">
    <name type="scientific">Yersinia ruckeri</name>
    <dbReference type="NCBI Taxonomy" id="29486"/>
    <lineage>
        <taxon>Bacteria</taxon>
        <taxon>Pseudomonadati</taxon>
        <taxon>Pseudomonadota</taxon>
        <taxon>Gammaproteobacteria</taxon>
        <taxon>Enterobacterales</taxon>
        <taxon>Yersiniaceae</taxon>
        <taxon>Yersinia</taxon>
    </lineage>
</organism>
<sequence length="57" mass="6687">MKKIVKKFEWLDRYDLSRKSARLHNKKTGLPSIKRKIKPGEFSQFNLTASVMPPLID</sequence>
<dbReference type="EMBL" id="LN681231">
    <property type="protein sequence ID" value="CEK28816.1"/>
    <property type="molecule type" value="Genomic_DNA"/>
</dbReference>
<name>A0A0A8VMJ6_YERRU</name>
<dbReference type="AlphaFoldDB" id="A0A0A8VMJ6"/>